<reference evidence="2" key="1">
    <citation type="submission" date="2014-09" db="EMBL/GenBank/DDBJ databases">
        <authorList>
            <person name="Magalhaes I.L.F."/>
            <person name="Oliveira U."/>
            <person name="Santos F.R."/>
            <person name="Vidigal T.H.D.A."/>
            <person name="Brescovit A.D."/>
            <person name="Santos A.J."/>
        </authorList>
    </citation>
    <scope>NUCLEOTIDE SEQUENCE</scope>
    <source>
        <tissue evidence="2">Shoot tissue taken approximately 20 cm above the soil surface</tissue>
    </source>
</reference>
<evidence type="ECO:0000313" key="2">
    <source>
        <dbReference type="EMBL" id="JAD94911.1"/>
    </source>
</evidence>
<accession>A0A0A9E4B0</accession>
<proteinExistence type="predicted"/>
<keyword evidence="1" id="KW-1133">Transmembrane helix</keyword>
<feature type="transmembrane region" description="Helical" evidence="1">
    <location>
        <begin position="7"/>
        <end position="25"/>
    </location>
</feature>
<organism evidence="2">
    <name type="scientific">Arundo donax</name>
    <name type="common">Giant reed</name>
    <name type="synonym">Donax arundinaceus</name>
    <dbReference type="NCBI Taxonomy" id="35708"/>
    <lineage>
        <taxon>Eukaryota</taxon>
        <taxon>Viridiplantae</taxon>
        <taxon>Streptophyta</taxon>
        <taxon>Embryophyta</taxon>
        <taxon>Tracheophyta</taxon>
        <taxon>Spermatophyta</taxon>
        <taxon>Magnoliopsida</taxon>
        <taxon>Liliopsida</taxon>
        <taxon>Poales</taxon>
        <taxon>Poaceae</taxon>
        <taxon>PACMAD clade</taxon>
        <taxon>Arundinoideae</taxon>
        <taxon>Arundineae</taxon>
        <taxon>Arundo</taxon>
    </lineage>
</organism>
<dbReference type="AlphaFoldDB" id="A0A0A9E4B0"/>
<dbReference type="EMBL" id="GBRH01202984">
    <property type="protein sequence ID" value="JAD94911.1"/>
    <property type="molecule type" value="Transcribed_RNA"/>
</dbReference>
<sequence length="29" mass="3598">MCFDFRMRFFLIFNGVKFGVFWWGISAKF</sequence>
<keyword evidence="1" id="KW-0472">Membrane</keyword>
<keyword evidence="1" id="KW-0812">Transmembrane</keyword>
<name>A0A0A9E4B0_ARUDO</name>
<reference evidence="2" key="2">
    <citation type="journal article" date="2015" name="Data Brief">
        <title>Shoot transcriptome of the giant reed, Arundo donax.</title>
        <authorList>
            <person name="Barrero R.A."/>
            <person name="Guerrero F.D."/>
            <person name="Moolhuijzen P."/>
            <person name="Goolsby J.A."/>
            <person name="Tidwell J."/>
            <person name="Bellgard S.E."/>
            <person name="Bellgard M.I."/>
        </authorList>
    </citation>
    <scope>NUCLEOTIDE SEQUENCE</scope>
    <source>
        <tissue evidence="2">Shoot tissue taken approximately 20 cm above the soil surface</tissue>
    </source>
</reference>
<evidence type="ECO:0000256" key="1">
    <source>
        <dbReference type="SAM" id="Phobius"/>
    </source>
</evidence>
<protein>
    <submittedName>
        <fullName evidence="2">Uncharacterized protein</fullName>
    </submittedName>
</protein>